<accession>G9XCD4</accession>
<evidence type="ECO:0000313" key="2">
    <source>
        <dbReference type="Proteomes" id="UP000003379"/>
    </source>
</evidence>
<dbReference type="EMBL" id="AFZG01000020">
    <property type="protein sequence ID" value="EHL19431.1"/>
    <property type="molecule type" value="Genomic_DNA"/>
</dbReference>
<proteinExistence type="predicted"/>
<evidence type="ECO:0000313" key="1">
    <source>
        <dbReference type="EMBL" id="EHL19431.1"/>
    </source>
</evidence>
<gene>
    <name evidence="1" type="ORF">HMPREF9628_01511</name>
</gene>
<name>G9XCD4_9FIRM</name>
<sequence length="41" mass="5104">MTASWQTTRSDDLLFLLTLRTYYKIPNFYIFDFKKYNFLDI</sequence>
<organism evidence="1 2">
    <name type="scientific">Peptoanaerobacter stomatis</name>
    <dbReference type="NCBI Taxonomy" id="796937"/>
    <lineage>
        <taxon>Bacteria</taxon>
        <taxon>Bacillati</taxon>
        <taxon>Bacillota</taxon>
        <taxon>Clostridia</taxon>
        <taxon>Peptostreptococcales</taxon>
        <taxon>Filifactoraceae</taxon>
        <taxon>Peptoanaerobacter</taxon>
    </lineage>
</organism>
<dbReference type="HOGENOM" id="CLU_3274159_0_0_9"/>
<protein>
    <submittedName>
        <fullName evidence="1">Uncharacterized protein</fullName>
    </submittedName>
</protein>
<dbReference type="Proteomes" id="UP000003379">
    <property type="component" value="Unassembled WGS sequence"/>
</dbReference>
<reference evidence="1 2" key="1">
    <citation type="submission" date="2011-08" db="EMBL/GenBank/DDBJ databases">
        <title>The Genome Sequence of Eubacteriaceae bacterium CM5.</title>
        <authorList>
            <consortium name="The Broad Institute Genome Sequencing Platform"/>
            <person name="Earl A."/>
            <person name="Ward D."/>
            <person name="Feldgarden M."/>
            <person name="Gevers D."/>
            <person name="Sizova M."/>
            <person name="Hazen A."/>
            <person name="Epstein S."/>
            <person name="Young S.K."/>
            <person name="Zeng Q."/>
            <person name="Gargeya S."/>
            <person name="Fitzgerald M."/>
            <person name="Haas B."/>
            <person name="Abouelleil A."/>
            <person name="Alvarado L."/>
            <person name="Arachchi H.M."/>
            <person name="Berlin A."/>
            <person name="Brown A."/>
            <person name="Chapman S.B."/>
            <person name="Chen Z."/>
            <person name="Dunbar C."/>
            <person name="Freedman E."/>
            <person name="Gearin G."/>
            <person name="Gellesch M."/>
            <person name="Goldberg J."/>
            <person name="Griggs A."/>
            <person name="Gujja S."/>
            <person name="Heiman D."/>
            <person name="Howarth C."/>
            <person name="Larson L."/>
            <person name="Lui A."/>
            <person name="MacDonald P.J.P."/>
            <person name="Montmayeur A."/>
            <person name="Murphy C."/>
            <person name="Neiman D."/>
            <person name="Pearson M."/>
            <person name="Priest M."/>
            <person name="Roberts A."/>
            <person name="Saif S."/>
            <person name="Shea T."/>
            <person name="Shenoy N."/>
            <person name="Sisk P."/>
            <person name="Stolte C."/>
            <person name="Sykes S."/>
            <person name="Wortman J."/>
            <person name="Nusbaum C."/>
            <person name="Birren B."/>
        </authorList>
    </citation>
    <scope>NUCLEOTIDE SEQUENCE [LARGE SCALE GENOMIC DNA]</scope>
    <source>
        <strain evidence="1 2">CM5</strain>
    </source>
</reference>
<dbReference type="AlphaFoldDB" id="G9XCD4"/>
<comment type="caution">
    <text evidence="1">The sequence shown here is derived from an EMBL/GenBank/DDBJ whole genome shotgun (WGS) entry which is preliminary data.</text>
</comment>